<reference evidence="5 6" key="1">
    <citation type="submission" date="2020-03" db="EMBL/GenBank/DDBJ databases">
        <title>Genomic Encyclopedia of Type Strains, Phase IV (KMG-IV): sequencing the most valuable type-strain genomes for metagenomic binning, comparative biology and taxonomic classification.</title>
        <authorList>
            <person name="Goeker M."/>
        </authorList>
    </citation>
    <scope>NUCLEOTIDE SEQUENCE [LARGE SCALE GENOMIC DNA]</scope>
    <source>
        <strain evidence="5 6">DSM 105096</strain>
    </source>
</reference>
<protein>
    <submittedName>
        <fullName evidence="5">Restriction endonuclease S subunit</fullName>
    </submittedName>
</protein>
<evidence type="ECO:0000256" key="1">
    <source>
        <dbReference type="ARBA" id="ARBA00010923"/>
    </source>
</evidence>
<dbReference type="Proteomes" id="UP000770785">
    <property type="component" value="Unassembled WGS sequence"/>
</dbReference>
<dbReference type="Gene3D" id="3.90.220.20">
    <property type="entry name" value="DNA methylase specificity domains"/>
    <property type="match status" value="1"/>
</dbReference>
<evidence type="ECO:0000256" key="3">
    <source>
        <dbReference type="ARBA" id="ARBA00023125"/>
    </source>
</evidence>
<sequence length="204" mass="22585">MKRYFYNLPTLPEQQKIATFLGLVDRRLAVARRRGALLEIRKNILIREVFEPSATWSNIKLSDISLIRKGKGISKSDIVNNGSLPCIRYGELYTTYGEVIDEVFSSTNIPGSQLILSEGNEVLIPASGETAIDIATAACVIRKGIALGSDMNIIKTEIDGRFLAYQLSGPLKLELAKLAQSVSVMHIYGKQLEELMIRVPNEST</sequence>
<accession>A0ABX0XFE4</accession>
<comment type="caution">
    <text evidence="5">The sequence shown here is derived from an EMBL/GenBank/DDBJ whole genome shotgun (WGS) entry which is preliminary data.</text>
</comment>
<keyword evidence="5" id="KW-0255">Endonuclease</keyword>
<keyword evidence="6" id="KW-1185">Reference proteome</keyword>
<dbReference type="Pfam" id="PF01420">
    <property type="entry name" value="Methylase_S"/>
    <property type="match status" value="1"/>
</dbReference>
<dbReference type="SUPFAM" id="SSF116734">
    <property type="entry name" value="DNA methylase specificity domain"/>
    <property type="match status" value="2"/>
</dbReference>
<evidence type="ECO:0000259" key="4">
    <source>
        <dbReference type="Pfam" id="PF01420"/>
    </source>
</evidence>
<dbReference type="InterPro" id="IPR052021">
    <property type="entry name" value="Type-I_RS_S_subunit"/>
</dbReference>
<keyword evidence="5" id="KW-0378">Hydrolase</keyword>
<evidence type="ECO:0000313" key="6">
    <source>
        <dbReference type="Proteomes" id="UP000770785"/>
    </source>
</evidence>
<keyword evidence="5" id="KW-0540">Nuclease</keyword>
<keyword evidence="2" id="KW-0680">Restriction system</keyword>
<dbReference type="Gene3D" id="1.10.287.1120">
    <property type="entry name" value="Bipartite methylase S protein"/>
    <property type="match status" value="1"/>
</dbReference>
<dbReference type="EMBL" id="JAATJH010000008">
    <property type="protein sequence ID" value="NJC28046.1"/>
    <property type="molecule type" value="Genomic_DNA"/>
</dbReference>
<dbReference type="InterPro" id="IPR000055">
    <property type="entry name" value="Restrct_endonuc_typeI_TRD"/>
</dbReference>
<evidence type="ECO:0000313" key="5">
    <source>
        <dbReference type="EMBL" id="NJC28046.1"/>
    </source>
</evidence>
<gene>
    <name evidence="5" type="ORF">GGR27_003565</name>
</gene>
<dbReference type="InterPro" id="IPR044946">
    <property type="entry name" value="Restrct_endonuc_typeI_TRD_sf"/>
</dbReference>
<dbReference type="PANTHER" id="PTHR30408:SF12">
    <property type="entry name" value="TYPE I RESTRICTION ENZYME MJAVIII SPECIFICITY SUBUNIT"/>
    <property type="match status" value="1"/>
</dbReference>
<dbReference type="PANTHER" id="PTHR30408">
    <property type="entry name" value="TYPE-1 RESTRICTION ENZYME ECOKI SPECIFICITY PROTEIN"/>
    <property type="match status" value="1"/>
</dbReference>
<keyword evidence="3" id="KW-0238">DNA-binding</keyword>
<evidence type="ECO:0000256" key="2">
    <source>
        <dbReference type="ARBA" id="ARBA00022747"/>
    </source>
</evidence>
<name>A0ABX0XFE4_9BACT</name>
<proteinExistence type="inferred from homology"/>
<comment type="similarity">
    <text evidence="1">Belongs to the type-I restriction system S methylase family.</text>
</comment>
<feature type="domain" description="Type I restriction modification DNA specificity" evidence="4">
    <location>
        <begin position="55"/>
        <end position="201"/>
    </location>
</feature>
<organism evidence="5 6">
    <name type="scientific">Neolewinella antarctica</name>
    <dbReference type="NCBI Taxonomy" id="442734"/>
    <lineage>
        <taxon>Bacteria</taxon>
        <taxon>Pseudomonadati</taxon>
        <taxon>Bacteroidota</taxon>
        <taxon>Saprospiria</taxon>
        <taxon>Saprospirales</taxon>
        <taxon>Lewinellaceae</taxon>
        <taxon>Neolewinella</taxon>
    </lineage>
</organism>
<dbReference type="GO" id="GO:0004519">
    <property type="term" value="F:endonuclease activity"/>
    <property type="evidence" value="ECO:0007669"/>
    <property type="project" value="UniProtKB-KW"/>
</dbReference>